<accession>A0ABN3VXI3</accession>
<keyword evidence="2" id="KW-1185">Reference proteome</keyword>
<dbReference type="EMBL" id="BAAAVI010000019">
    <property type="protein sequence ID" value="GAA2871068.1"/>
    <property type="molecule type" value="Genomic_DNA"/>
</dbReference>
<dbReference type="Pfam" id="PF19681">
    <property type="entry name" value="DUF6183"/>
    <property type="match status" value="1"/>
</dbReference>
<name>A0ABN3VXI3_9ACTN</name>
<organism evidence="1 2">
    <name type="scientific">Streptosporangium fragile</name>
    <dbReference type="NCBI Taxonomy" id="46186"/>
    <lineage>
        <taxon>Bacteria</taxon>
        <taxon>Bacillati</taxon>
        <taxon>Actinomycetota</taxon>
        <taxon>Actinomycetes</taxon>
        <taxon>Streptosporangiales</taxon>
        <taxon>Streptosporangiaceae</taxon>
        <taxon>Streptosporangium</taxon>
    </lineage>
</organism>
<dbReference type="RefSeq" id="WP_344971880.1">
    <property type="nucleotide sequence ID" value="NZ_BAAAVI010000019.1"/>
</dbReference>
<reference evidence="1 2" key="1">
    <citation type="journal article" date="2019" name="Int. J. Syst. Evol. Microbiol.">
        <title>The Global Catalogue of Microorganisms (GCM) 10K type strain sequencing project: providing services to taxonomists for standard genome sequencing and annotation.</title>
        <authorList>
            <consortium name="The Broad Institute Genomics Platform"/>
            <consortium name="The Broad Institute Genome Sequencing Center for Infectious Disease"/>
            <person name="Wu L."/>
            <person name="Ma J."/>
        </authorList>
    </citation>
    <scope>NUCLEOTIDE SEQUENCE [LARGE SCALE GENOMIC DNA]</scope>
    <source>
        <strain evidence="1 2">JCM 6242</strain>
    </source>
</reference>
<dbReference type="Proteomes" id="UP001500831">
    <property type="component" value="Unassembled WGS sequence"/>
</dbReference>
<evidence type="ECO:0000313" key="1">
    <source>
        <dbReference type="EMBL" id="GAA2871068.1"/>
    </source>
</evidence>
<proteinExistence type="predicted"/>
<gene>
    <name evidence="1" type="ORF">GCM10010517_31380</name>
</gene>
<comment type="caution">
    <text evidence="1">The sequence shown here is derived from an EMBL/GenBank/DDBJ whole genome shotgun (WGS) entry which is preliminary data.</text>
</comment>
<evidence type="ECO:0000313" key="2">
    <source>
        <dbReference type="Proteomes" id="UP001500831"/>
    </source>
</evidence>
<dbReference type="InterPro" id="IPR045756">
    <property type="entry name" value="DUF6183"/>
</dbReference>
<protein>
    <submittedName>
        <fullName evidence="1">Uncharacterized protein</fullName>
    </submittedName>
</protein>
<sequence>MRSDLSPYEPALSAVPGDPEALAEVVHREYRDRLLVRDLAAVLAQERPGRRLLPLFELLPVRADVWAELLACVLQELVIRGMRLTRAPAAVRCAERLRELGHPLAGLPLKRSRGERELRVPCYESRRWDGCWTLYVPEPPELPDVSALSTRPDGGPARENAAAARPKGIVDGGDPELIGAAVEHWGPTLATLMRLPSRVAPADLLAPMAVNRFLPERLREGVVLNGVRTDLTWVVADLLTAAYRPATYVEGLRGGYGRLAVWRSVAGLVGAPGDTSVHRVNELAARWHWLAFRVTRREPYWVDRELAVGALSPRGDRLGLLIAHDTD</sequence>